<organism evidence="1 2">
    <name type="scientific">Sphingobacterium spiritivorum</name>
    <name type="common">Flavobacterium spiritivorum</name>
    <dbReference type="NCBI Taxonomy" id="258"/>
    <lineage>
        <taxon>Bacteria</taxon>
        <taxon>Pseudomonadati</taxon>
        <taxon>Bacteroidota</taxon>
        <taxon>Sphingobacteriia</taxon>
        <taxon>Sphingobacteriales</taxon>
        <taxon>Sphingobacteriaceae</taxon>
        <taxon>Sphingobacterium</taxon>
    </lineage>
</organism>
<reference evidence="1 2" key="1">
    <citation type="submission" date="2018-06" db="EMBL/GenBank/DDBJ databases">
        <authorList>
            <consortium name="Pathogen Informatics"/>
            <person name="Doyle S."/>
        </authorList>
    </citation>
    <scope>NUCLEOTIDE SEQUENCE [LARGE SCALE GENOMIC DNA]</scope>
    <source>
        <strain evidence="1 2">NCTC11388</strain>
    </source>
</reference>
<dbReference type="AlphaFoldDB" id="A0A380CP60"/>
<dbReference type="EMBL" id="UGYW01000002">
    <property type="protein sequence ID" value="SUJ25658.1"/>
    <property type="molecule type" value="Genomic_DNA"/>
</dbReference>
<gene>
    <name evidence="1" type="ORF">NCTC11388_03756</name>
</gene>
<dbReference type="Pfam" id="PF13589">
    <property type="entry name" value="HATPase_c_3"/>
    <property type="match status" value="1"/>
</dbReference>
<dbReference type="Proteomes" id="UP000254893">
    <property type="component" value="Unassembled WGS sequence"/>
</dbReference>
<keyword evidence="1" id="KW-0413">Isomerase</keyword>
<evidence type="ECO:0000313" key="1">
    <source>
        <dbReference type="EMBL" id="SUJ25658.1"/>
    </source>
</evidence>
<dbReference type="GO" id="GO:0016853">
    <property type="term" value="F:isomerase activity"/>
    <property type="evidence" value="ECO:0007669"/>
    <property type="project" value="UniProtKB-KW"/>
</dbReference>
<proteinExistence type="predicted"/>
<dbReference type="InterPro" id="IPR036890">
    <property type="entry name" value="HATPase_C_sf"/>
</dbReference>
<sequence>MKNKANVTNASIDSAGLPKDYRQAIAEYIWNGFDAKATHVNLYAEANELGHIQRIVIEDNGEGIPLETLNISFGNFLDSLKKKNIQRSSYTRGKKGKGRFSFSLFATRATWQTVYLHEGSLLEYSIVIERNQKDEYEDINKVISKAAHTGTKVILEGVFGITAAQLNSAEFNTFLAQEFGWFLLLNKDLGFNLSVSDEPLGYEQLILEQDAVVWTIADHQEKVYPFRINYIRWGDSIGDRYYYYFLNKDKVEIAKELTSYNNNAIDFHHSVYIESPFFDSFERESLADGEQDNLFSQLNHHIVYRKLNSDLKEFLYRKQKKYIKEKAAATYLSDIEQKAVLPVFSSAEQGQKEDLLQVIKELYCIQPKIFMGIKAETEKTLIGLLHLLLSSPQRENILPLMEQLTPLTEEERNLLSRVLRRS</sequence>
<dbReference type="Gene3D" id="3.30.565.10">
    <property type="entry name" value="Histidine kinase-like ATPase, C-terminal domain"/>
    <property type="match status" value="1"/>
</dbReference>
<name>A0A380CP60_SPHSI</name>
<protein>
    <submittedName>
        <fullName evidence="1">DNA topoisomerase VI, B subunit</fullName>
    </submittedName>
</protein>
<dbReference type="SUPFAM" id="SSF55874">
    <property type="entry name" value="ATPase domain of HSP90 chaperone/DNA topoisomerase II/histidine kinase"/>
    <property type="match status" value="1"/>
</dbReference>
<evidence type="ECO:0000313" key="2">
    <source>
        <dbReference type="Proteomes" id="UP000254893"/>
    </source>
</evidence>
<accession>A0A380CP60</accession>
<dbReference type="RefSeq" id="WP_115171161.1">
    <property type="nucleotide sequence ID" value="NZ_UGYW01000002.1"/>
</dbReference>